<accession>A0AAD4HEZ8</accession>
<dbReference type="GeneID" id="64662694"/>
<evidence type="ECO:0000256" key="1">
    <source>
        <dbReference type="SAM" id="MobiDB-lite"/>
    </source>
</evidence>
<dbReference type="AlphaFoldDB" id="A0AAD4HEZ8"/>
<gene>
    <name evidence="2" type="ORF">F5891DRAFT_1196926</name>
</gene>
<dbReference type="EMBL" id="JABBWK010000110">
    <property type="protein sequence ID" value="KAG1893039.1"/>
    <property type="molecule type" value="Genomic_DNA"/>
</dbReference>
<sequence>MELAALPILGGAHDVSALALELELPNFPTMIQQFLYDQLHVGDHEAPDFDPVAVPSFMGRVVFSSAAGSFHAPSDLSGTGGMQREHIQATTSW</sequence>
<organism evidence="2 3">
    <name type="scientific">Suillus fuscotomentosus</name>
    <dbReference type="NCBI Taxonomy" id="1912939"/>
    <lineage>
        <taxon>Eukaryota</taxon>
        <taxon>Fungi</taxon>
        <taxon>Dikarya</taxon>
        <taxon>Basidiomycota</taxon>
        <taxon>Agaricomycotina</taxon>
        <taxon>Agaricomycetes</taxon>
        <taxon>Agaricomycetidae</taxon>
        <taxon>Boletales</taxon>
        <taxon>Suillineae</taxon>
        <taxon>Suillaceae</taxon>
        <taxon>Suillus</taxon>
    </lineage>
</organism>
<evidence type="ECO:0000313" key="2">
    <source>
        <dbReference type="EMBL" id="KAG1893039.1"/>
    </source>
</evidence>
<keyword evidence="3" id="KW-1185">Reference proteome</keyword>
<reference evidence="2" key="1">
    <citation type="journal article" date="2020" name="New Phytol.">
        <title>Comparative genomics reveals dynamic genome evolution in host specialist ectomycorrhizal fungi.</title>
        <authorList>
            <person name="Lofgren L.A."/>
            <person name="Nguyen N.H."/>
            <person name="Vilgalys R."/>
            <person name="Ruytinx J."/>
            <person name="Liao H.L."/>
            <person name="Branco S."/>
            <person name="Kuo A."/>
            <person name="LaButti K."/>
            <person name="Lipzen A."/>
            <person name="Andreopoulos W."/>
            <person name="Pangilinan J."/>
            <person name="Riley R."/>
            <person name="Hundley H."/>
            <person name="Na H."/>
            <person name="Barry K."/>
            <person name="Grigoriev I.V."/>
            <person name="Stajich J.E."/>
            <person name="Kennedy P.G."/>
        </authorList>
    </citation>
    <scope>NUCLEOTIDE SEQUENCE</scope>
    <source>
        <strain evidence="2">FC203</strain>
    </source>
</reference>
<evidence type="ECO:0000313" key="3">
    <source>
        <dbReference type="Proteomes" id="UP001195769"/>
    </source>
</evidence>
<dbReference type="Proteomes" id="UP001195769">
    <property type="component" value="Unassembled WGS sequence"/>
</dbReference>
<protein>
    <submittedName>
        <fullName evidence="2">Uncharacterized protein</fullName>
    </submittedName>
</protein>
<comment type="caution">
    <text evidence="2">The sequence shown here is derived from an EMBL/GenBank/DDBJ whole genome shotgun (WGS) entry which is preliminary data.</text>
</comment>
<dbReference type="RefSeq" id="XP_041218615.1">
    <property type="nucleotide sequence ID" value="XM_041368396.1"/>
</dbReference>
<proteinExistence type="predicted"/>
<feature type="region of interest" description="Disordered" evidence="1">
    <location>
        <begin position="74"/>
        <end position="93"/>
    </location>
</feature>
<name>A0AAD4HEZ8_9AGAM</name>